<protein>
    <recommendedName>
        <fullName evidence="1">asparaginase</fullName>
        <ecNumber evidence="1">3.5.1.1</ecNumber>
    </recommendedName>
</protein>
<dbReference type="GO" id="GO:0004067">
    <property type="term" value="F:asparaginase activity"/>
    <property type="evidence" value="ECO:0007669"/>
    <property type="project" value="UniProtKB-UniRule"/>
</dbReference>
<sequence length="182" mass="20196">MIGALIIAGNFDIPEVTVYFNSKLFRGNRTTKVDNSALEAFDSPNMHPIAHMDVDIKINYDSIYRSPSVAPFRVHDHFCRNVGLLRIFPSISIETVRASLQLPTEGVVLQTFGAGNMPSRRGDIIEELKKAIDRGCIVVNCSQCMRGQVDVHYFTGKATLTSTGLCSSRHSLDRTAKKSSKY</sequence>
<dbReference type="PANTHER" id="PTHR11707:SF28">
    <property type="entry name" value="60 KDA LYSOPHOSPHOLIPASE"/>
    <property type="match status" value="1"/>
</dbReference>
<dbReference type="OrthoDB" id="542841at2759"/>
<dbReference type="InterPro" id="IPR006034">
    <property type="entry name" value="Asparaginase/glutaminase-like"/>
</dbReference>
<dbReference type="PANTHER" id="PTHR11707">
    <property type="entry name" value="L-ASPARAGINASE"/>
    <property type="match status" value="1"/>
</dbReference>
<feature type="domain" description="L-asparaginase N-terminal" evidence="2">
    <location>
        <begin position="2"/>
        <end position="62"/>
    </location>
</feature>
<feature type="domain" description="Asparaginase/glutaminase C-terminal" evidence="3">
    <location>
        <begin position="81"/>
        <end position="169"/>
    </location>
</feature>
<evidence type="ECO:0000259" key="2">
    <source>
        <dbReference type="Pfam" id="PF00710"/>
    </source>
</evidence>
<dbReference type="AlphaFoldDB" id="A0A3P6SZ69"/>
<dbReference type="Gene3D" id="3.40.50.1170">
    <property type="entry name" value="L-asparaginase, N-terminal domain"/>
    <property type="match status" value="1"/>
</dbReference>
<dbReference type="Pfam" id="PF17763">
    <property type="entry name" value="Asparaginase_C"/>
    <property type="match status" value="1"/>
</dbReference>
<dbReference type="InterPro" id="IPR040919">
    <property type="entry name" value="Asparaginase_C"/>
</dbReference>
<dbReference type="InterPro" id="IPR027473">
    <property type="entry name" value="L-asparaginase_C"/>
</dbReference>
<dbReference type="SMART" id="SM00870">
    <property type="entry name" value="Asparaginase"/>
    <property type="match status" value="1"/>
</dbReference>
<evidence type="ECO:0000313" key="5">
    <source>
        <dbReference type="Proteomes" id="UP000271098"/>
    </source>
</evidence>
<name>A0A3P6SZ69_9BILA</name>
<organism evidence="4 5">
    <name type="scientific">Gongylonema pulchrum</name>
    <dbReference type="NCBI Taxonomy" id="637853"/>
    <lineage>
        <taxon>Eukaryota</taxon>
        <taxon>Metazoa</taxon>
        <taxon>Ecdysozoa</taxon>
        <taxon>Nematoda</taxon>
        <taxon>Chromadorea</taxon>
        <taxon>Rhabditida</taxon>
        <taxon>Spirurina</taxon>
        <taxon>Spiruromorpha</taxon>
        <taxon>Spiruroidea</taxon>
        <taxon>Gongylonematidae</taxon>
        <taxon>Gongylonema</taxon>
    </lineage>
</organism>
<dbReference type="Proteomes" id="UP000271098">
    <property type="component" value="Unassembled WGS sequence"/>
</dbReference>
<proteinExistence type="predicted"/>
<dbReference type="PROSITE" id="PS51732">
    <property type="entry name" value="ASN_GLN_ASE_3"/>
    <property type="match status" value="1"/>
</dbReference>
<evidence type="ECO:0000256" key="1">
    <source>
        <dbReference type="ARBA" id="ARBA00012920"/>
    </source>
</evidence>
<evidence type="ECO:0000313" key="4">
    <source>
        <dbReference type="EMBL" id="VDK60214.1"/>
    </source>
</evidence>
<dbReference type="PIRSF" id="PIRSF001220">
    <property type="entry name" value="L-ASNase_gatD"/>
    <property type="match status" value="1"/>
</dbReference>
<dbReference type="EMBL" id="UYRT01021843">
    <property type="protein sequence ID" value="VDK60214.1"/>
    <property type="molecule type" value="Genomic_DNA"/>
</dbReference>
<dbReference type="Pfam" id="PF00710">
    <property type="entry name" value="Asparaginase"/>
    <property type="match status" value="1"/>
</dbReference>
<dbReference type="PIRSF" id="PIRSF500176">
    <property type="entry name" value="L_ASNase"/>
    <property type="match status" value="1"/>
</dbReference>
<dbReference type="InterPro" id="IPR027474">
    <property type="entry name" value="L-asparaginase_N"/>
</dbReference>
<dbReference type="SUPFAM" id="SSF53774">
    <property type="entry name" value="Glutaminase/Asparaginase"/>
    <property type="match status" value="1"/>
</dbReference>
<dbReference type="GO" id="GO:0009066">
    <property type="term" value="P:aspartate family amino acid metabolic process"/>
    <property type="evidence" value="ECO:0007669"/>
    <property type="project" value="UniProtKB-ARBA"/>
</dbReference>
<dbReference type="InterPro" id="IPR037152">
    <property type="entry name" value="L-asparaginase_N_sf"/>
</dbReference>
<reference evidence="4 5" key="1">
    <citation type="submission" date="2018-11" db="EMBL/GenBank/DDBJ databases">
        <authorList>
            <consortium name="Pathogen Informatics"/>
        </authorList>
    </citation>
    <scope>NUCLEOTIDE SEQUENCE [LARGE SCALE GENOMIC DNA]</scope>
</reference>
<evidence type="ECO:0000259" key="3">
    <source>
        <dbReference type="Pfam" id="PF17763"/>
    </source>
</evidence>
<gene>
    <name evidence="4" type="ORF">GPUH_LOCUS7946</name>
</gene>
<dbReference type="InterPro" id="IPR036152">
    <property type="entry name" value="Asp/glu_Ase-like_sf"/>
</dbReference>
<dbReference type="Gene3D" id="3.40.50.40">
    <property type="match status" value="1"/>
</dbReference>
<dbReference type="EC" id="3.5.1.1" evidence="1"/>
<keyword evidence="5" id="KW-1185">Reference proteome</keyword>
<accession>A0A3P6SZ69</accession>